<keyword evidence="3" id="KW-1185">Reference proteome</keyword>
<feature type="region of interest" description="Disordered" evidence="1">
    <location>
        <begin position="261"/>
        <end position="285"/>
    </location>
</feature>
<evidence type="ECO:0000256" key="1">
    <source>
        <dbReference type="SAM" id="MobiDB-lite"/>
    </source>
</evidence>
<reference evidence="2 3" key="1">
    <citation type="journal article" date="2020" name="BMC Genomics">
        <title>Intraspecific diversification of the crop wild relative Brassica cretica Lam. using demographic model selection.</title>
        <authorList>
            <person name="Kioukis A."/>
            <person name="Michalopoulou V.A."/>
            <person name="Briers L."/>
            <person name="Pirintsos S."/>
            <person name="Studholme D.J."/>
            <person name="Pavlidis P."/>
            <person name="Sarris P.F."/>
        </authorList>
    </citation>
    <scope>NUCLEOTIDE SEQUENCE [LARGE SCALE GENOMIC DNA]</scope>
    <source>
        <strain evidence="3">cv. PFS-1207/04</strain>
    </source>
</reference>
<organism evidence="2 3">
    <name type="scientific">Brassica cretica</name>
    <name type="common">Mustard</name>
    <dbReference type="NCBI Taxonomy" id="69181"/>
    <lineage>
        <taxon>Eukaryota</taxon>
        <taxon>Viridiplantae</taxon>
        <taxon>Streptophyta</taxon>
        <taxon>Embryophyta</taxon>
        <taxon>Tracheophyta</taxon>
        <taxon>Spermatophyta</taxon>
        <taxon>Magnoliopsida</taxon>
        <taxon>eudicotyledons</taxon>
        <taxon>Gunneridae</taxon>
        <taxon>Pentapetalae</taxon>
        <taxon>rosids</taxon>
        <taxon>malvids</taxon>
        <taxon>Brassicales</taxon>
        <taxon>Brassicaceae</taxon>
        <taxon>Brassiceae</taxon>
        <taxon>Brassica</taxon>
    </lineage>
</organism>
<dbReference type="EMBL" id="QGKV02002055">
    <property type="protein sequence ID" value="KAF3494628.1"/>
    <property type="molecule type" value="Genomic_DNA"/>
</dbReference>
<sequence>MPPAQRNSSGDCSVHKGRRHYLSLSRSVTDRPASQDGRLNGFSTFQLRRPLLLALKNLLCSSMASMVTASSPSRSDPPPSFAVFVVVFGASPLESPKPPDDSPLAIVQPSTAFEGFMSDITIFPEYRVFLDNSCLASLLMELVLPKFLLVLRSSVAGSLVLKIRDTSIYVLIKGSANWCLITSAFVADYVTVKFNTHASQRECQPSCSTGIKKDKGCCYVSFSRWTNELQRTVSAFTCKTCNNANVGGVLRFDQTGNDDDDMPGMNSVSAKVDVGGSTLEGAPTT</sequence>
<comment type="caution">
    <text evidence="2">The sequence shown here is derived from an EMBL/GenBank/DDBJ whole genome shotgun (WGS) entry which is preliminary data.</text>
</comment>
<protein>
    <submittedName>
        <fullName evidence="2">Uncharacterized protein</fullName>
    </submittedName>
</protein>
<name>A0ABQ7AAG8_BRACR</name>
<evidence type="ECO:0000313" key="2">
    <source>
        <dbReference type="EMBL" id="KAF3494628.1"/>
    </source>
</evidence>
<gene>
    <name evidence="2" type="ORF">DY000_02054017</name>
</gene>
<accession>A0ABQ7AAG8</accession>
<dbReference type="Proteomes" id="UP000266723">
    <property type="component" value="Unassembled WGS sequence"/>
</dbReference>
<proteinExistence type="predicted"/>
<evidence type="ECO:0000313" key="3">
    <source>
        <dbReference type="Proteomes" id="UP000266723"/>
    </source>
</evidence>